<dbReference type="Proteomes" id="UP001652338">
    <property type="component" value="Unassembled WGS sequence"/>
</dbReference>
<evidence type="ECO:0000313" key="3">
    <source>
        <dbReference type="Proteomes" id="UP001652338"/>
    </source>
</evidence>
<comment type="subunit">
    <text evidence="1">Homodimer.</text>
</comment>
<evidence type="ECO:0000313" key="2">
    <source>
        <dbReference type="EMBL" id="MCU6725587.1"/>
    </source>
</evidence>
<dbReference type="SFLD" id="SFLDG01135">
    <property type="entry name" value="C1.5.6:_HAD__Beta-PGM__Phospha"/>
    <property type="match status" value="1"/>
</dbReference>
<accession>A0ABT2SM54</accession>
<keyword evidence="1" id="KW-0704">Schiff base</keyword>
<dbReference type="PANTHER" id="PTHR43434">
    <property type="entry name" value="PHOSPHOGLYCOLATE PHOSPHATASE"/>
    <property type="match status" value="1"/>
</dbReference>
<keyword evidence="3" id="KW-1185">Reference proteome</keyword>
<keyword evidence="1" id="KW-0460">Magnesium</keyword>
<name>A0ABT2SM54_9FIRM</name>
<comment type="caution">
    <text evidence="2">The sequence shown here is derived from an EMBL/GenBank/DDBJ whole genome shotgun (WGS) entry which is preliminary data.</text>
</comment>
<comment type="catalytic activity">
    <reaction evidence="1">
        <text>phosphonoacetaldehyde + H2O = acetaldehyde + phosphate + H(+)</text>
        <dbReference type="Rhea" id="RHEA:18905"/>
        <dbReference type="ChEBI" id="CHEBI:15343"/>
        <dbReference type="ChEBI" id="CHEBI:15377"/>
        <dbReference type="ChEBI" id="CHEBI:15378"/>
        <dbReference type="ChEBI" id="CHEBI:43474"/>
        <dbReference type="ChEBI" id="CHEBI:58383"/>
        <dbReference type="EC" id="3.11.1.1"/>
    </reaction>
</comment>
<dbReference type="EC" id="3.11.1.1" evidence="1"/>
<dbReference type="InterPro" id="IPR036412">
    <property type="entry name" value="HAD-like_sf"/>
</dbReference>
<dbReference type="InterPro" id="IPR023214">
    <property type="entry name" value="HAD_sf"/>
</dbReference>
<proteinExistence type="inferred from homology"/>
<dbReference type="Gene3D" id="1.10.150.240">
    <property type="entry name" value="Putative phosphatase, domain 2"/>
    <property type="match status" value="1"/>
</dbReference>
<feature type="active site" description="Nucleophile" evidence="1">
    <location>
        <position position="10"/>
    </location>
</feature>
<comment type="similarity">
    <text evidence="1">Belongs to the HAD-like hydrolase superfamily. PhnX family.</text>
</comment>
<evidence type="ECO:0000256" key="1">
    <source>
        <dbReference type="HAMAP-Rule" id="MF_01375"/>
    </source>
</evidence>
<dbReference type="InterPro" id="IPR050155">
    <property type="entry name" value="HAD-like_hydrolase_sf"/>
</dbReference>
<keyword evidence="1" id="KW-0479">Metal-binding</keyword>
<dbReference type="SUPFAM" id="SSF56784">
    <property type="entry name" value="HAD-like"/>
    <property type="match status" value="1"/>
</dbReference>
<dbReference type="GO" id="GO:0050194">
    <property type="term" value="F:phosphonoacetaldehyde hydrolase activity"/>
    <property type="evidence" value="ECO:0007669"/>
    <property type="project" value="UniProtKB-EC"/>
</dbReference>
<comment type="function">
    <text evidence="1">Involved in phosphonate degradation.</text>
</comment>
<reference evidence="2 3" key="1">
    <citation type="journal article" date="2021" name="ISME Commun">
        <title>Automated analysis of genomic sequences facilitates high-throughput and comprehensive description of bacteria.</title>
        <authorList>
            <person name="Hitch T.C.A."/>
        </authorList>
    </citation>
    <scope>NUCLEOTIDE SEQUENCE [LARGE SCALE GENOMIC DNA]</scope>
    <source>
        <strain evidence="2 3">Sanger_29</strain>
    </source>
</reference>
<keyword evidence="1 2" id="KW-0378">Hydrolase</keyword>
<dbReference type="RefSeq" id="WP_262654851.1">
    <property type="nucleotide sequence ID" value="NZ_JAOQKE010000011.1"/>
</dbReference>
<organism evidence="2 3">
    <name type="scientific">Muricoprocola aceti</name>
    <dbReference type="NCBI Taxonomy" id="2981772"/>
    <lineage>
        <taxon>Bacteria</taxon>
        <taxon>Bacillati</taxon>
        <taxon>Bacillota</taxon>
        <taxon>Clostridia</taxon>
        <taxon>Lachnospirales</taxon>
        <taxon>Lachnospiraceae</taxon>
        <taxon>Muricoprocola</taxon>
    </lineage>
</organism>
<dbReference type="Pfam" id="PF00702">
    <property type="entry name" value="Hydrolase"/>
    <property type="match status" value="1"/>
</dbReference>
<dbReference type="NCBIfam" id="TIGR01422">
    <property type="entry name" value="phosphonatase"/>
    <property type="match status" value="1"/>
</dbReference>
<protein>
    <recommendedName>
        <fullName evidence="1">Phosphonoacetaldehyde hydrolase</fullName>
        <shortName evidence="1">Phosphonatase</shortName>
        <ecNumber evidence="1">3.11.1.1</ecNumber>
    </recommendedName>
    <alternativeName>
        <fullName evidence="1">Phosphonoacetaldehyde phosphonohydrolase</fullName>
    </alternativeName>
</protein>
<feature type="binding site" evidence="1">
    <location>
        <position position="12"/>
    </location>
    <ligand>
        <name>Mg(2+)</name>
        <dbReference type="ChEBI" id="CHEBI:18420"/>
    </ligand>
</feature>
<dbReference type="EMBL" id="JAOQKE010000011">
    <property type="protein sequence ID" value="MCU6725587.1"/>
    <property type="molecule type" value="Genomic_DNA"/>
</dbReference>
<dbReference type="SFLD" id="SFLDG01129">
    <property type="entry name" value="C1.5:_HAD__Beta-PGM__Phosphata"/>
    <property type="match status" value="1"/>
</dbReference>
<dbReference type="InterPro" id="IPR006323">
    <property type="entry name" value="Phosphonoacetald_hydro"/>
</dbReference>
<feature type="active site" description="Schiff-base intermediate with substrate" evidence="1">
    <location>
        <position position="51"/>
    </location>
</feature>
<comment type="cofactor">
    <cofactor evidence="1">
        <name>Mg(2+)</name>
        <dbReference type="ChEBI" id="CHEBI:18420"/>
    </cofactor>
    <text evidence="1">Binds 1 Mg(2+) ion per subunit.</text>
</comment>
<feature type="binding site" evidence="1">
    <location>
        <position position="10"/>
    </location>
    <ligand>
        <name>Mg(2+)</name>
        <dbReference type="ChEBI" id="CHEBI:18420"/>
    </ligand>
</feature>
<dbReference type="SFLD" id="SFLDS00003">
    <property type="entry name" value="Haloacid_Dehalogenase"/>
    <property type="match status" value="1"/>
</dbReference>
<sequence length="261" mass="29098">MRKIEAVIFDWAGTTVDYGSFAPVQAFIKAFEKFGIKPTNDEVRKPMGIAKIDHIREMLKMERISCEWEHIYGRGFTEDDVKEIYQLSETLILDILKDYSEPKPYVLETIVALRKRGIKIGSTTGYNDEMMEIVKKAAAEKGYMPDACFTPDSTNKVGRPYPYLIFKNMMALNVKSVDAVLKVGDTVADIIEGNNAGVTTVGIIEGSSVLGYSEAEYEVLTDEEKTRAGIKASEIYKNCGADYVLANMSGLVDLIDALEQK</sequence>
<dbReference type="HAMAP" id="MF_01375">
    <property type="entry name" value="PhnX"/>
    <property type="match status" value="1"/>
</dbReference>
<dbReference type="Gene3D" id="3.40.50.1000">
    <property type="entry name" value="HAD superfamily/HAD-like"/>
    <property type="match status" value="1"/>
</dbReference>
<feature type="binding site" evidence="1">
    <location>
        <position position="185"/>
    </location>
    <ligand>
        <name>Mg(2+)</name>
        <dbReference type="ChEBI" id="CHEBI:18420"/>
    </ligand>
</feature>
<dbReference type="PANTHER" id="PTHR43434:SF19">
    <property type="entry name" value="PHOSPHONOACETALDEHYDE HYDROLASE"/>
    <property type="match status" value="1"/>
</dbReference>
<dbReference type="InterPro" id="IPR023198">
    <property type="entry name" value="PGP-like_dom2"/>
</dbReference>
<gene>
    <name evidence="1" type="primary">phnX</name>
    <name evidence="2" type="ORF">OCV47_09525</name>
</gene>